<dbReference type="EMBL" id="BPLR01009168">
    <property type="protein sequence ID" value="GIY30049.1"/>
    <property type="molecule type" value="Genomic_DNA"/>
</dbReference>
<accession>A0AAV4S7S4</accession>
<gene>
    <name evidence="1" type="ORF">CEXT_713851</name>
</gene>
<keyword evidence="2" id="KW-1185">Reference proteome</keyword>
<reference evidence="1 2" key="1">
    <citation type="submission" date="2021-06" db="EMBL/GenBank/DDBJ databases">
        <title>Caerostris extrusa draft genome.</title>
        <authorList>
            <person name="Kono N."/>
            <person name="Arakawa K."/>
        </authorList>
    </citation>
    <scope>NUCLEOTIDE SEQUENCE [LARGE SCALE GENOMIC DNA]</scope>
</reference>
<protein>
    <submittedName>
        <fullName evidence="1">Uncharacterized protein</fullName>
    </submittedName>
</protein>
<sequence>MPERVLSIISEHRRAIPMFHQKPGGNICDLSITPDYALKSFEETTSGFLSLPEDILKGSFLSVVADFRLLEAVEKVILQAVSKKNGKLK</sequence>
<dbReference type="Proteomes" id="UP001054945">
    <property type="component" value="Unassembled WGS sequence"/>
</dbReference>
<comment type="caution">
    <text evidence="1">The sequence shown here is derived from an EMBL/GenBank/DDBJ whole genome shotgun (WGS) entry which is preliminary data.</text>
</comment>
<organism evidence="1 2">
    <name type="scientific">Caerostris extrusa</name>
    <name type="common">Bark spider</name>
    <name type="synonym">Caerostris bankana</name>
    <dbReference type="NCBI Taxonomy" id="172846"/>
    <lineage>
        <taxon>Eukaryota</taxon>
        <taxon>Metazoa</taxon>
        <taxon>Ecdysozoa</taxon>
        <taxon>Arthropoda</taxon>
        <taxon>Chelicerata</taxon>
        <taxon>Arachnida</taxon>
        <taxon>Araneae</taxon>
        <taxon>Araneomorphae</taxon>
        <taxon>Entelegynae</taxon>
        <taxon>Araneoidea</taxon>
        <taxon>Araneidae</taxon>
        <taxon>Caerostris</taxon>
    </lineage>
</organism>
<evidence type="ECO:0000313" key="2">
    <source>
        <dbReference type="Proteomes" id="UP001054945"/>
    </source>
</evidence>
<dbReference type="AlphaFoldDB" id="A0AAV4S7S4"/>
<name>A0AAV4S7S4_CAEEX</name>
<proteinExistence type="predicted"/>
<evidence type="ECO:0000313" key="1">
    <source>
        <dbReference type="EMBL" id="GIY30049.1"/>
    </source>
</evidence>